<evidence type="ECO:0000313" key="2">
    <source>
        <dbReference type="EMBL" id="ADP72127.1"/>
    </source>
</evidence>
<name>E3HZ80_RHOVT</name>
<dbReference type="OrthoDB" id="1495896at2"/>
<proteinExistence type="predicted"/>
<evidence type="ECO:0000256" key="1">
    <source>
        <dbReference type="SAM" id="Phobius"/>
    </source>
</evidence>
<keyword evidence="1" id="KW-0812">Transmembrane</keyword>
<dbReference type="Pfam" id="PF05751">
    <property type="entry name" value="FixH"/>
    <property type="match status" value="1"/>
</dbReference>
<reference evidence="3" key="1">
    <citation type="journal article" date="2011" name="J. Bacteriol.">
        <title>Genome sequences of eight morphologically diverse alphaproteobacteria.</title>
        <authorList>
            <consortium name="US DOE Joint Genome Institute"/>
            <person name="Brown P.J."/>
            <person name="Kysela D.T."/>
            <person name="Buechlein A."/>
            <person name="Hemmerich C."/>
            <person name="Brun Y.V."/>
        </authorList>
    </citation>
    <scope>NUCLEOTIDE SEQUENCE [LARGE SCALE GENOMIC DNA]</scope>
    <source>
        <strain evidence="3">ATCC 17100 / ATH 3.1.1 / DSM 162 / LMG 4299</strain>
    </source>
</reference>
<dbReference type="Proteomes" id="UP000001399">
    <property type="component" value="Chromosome"/>
</dbReference>
<keyword evidence="1" id="KW-0472">Membrane</keyword>
<keyword evidence="1" id="KW-1133">Transmembrane helix</keyword>
<dbReference type="EMBL" id="CP002292">
    <property type="protein sequence ID" value="ADP72127.1"/>
    <property type="molecule type" value="Genomic_DNA"/>
</dbReference>
<evidence type="ECO:0000313" key="3">
    <source>
        <dbReference type="Proteomes" id="UP000001399"/>
    </source>
</evidence>
<dbReference type="HOGENOM" id="CLU_111458_0_0_5"/>
<feature type="transmembrane region" description="Helical" evidence="1">
    <location>
        <begin position="16"/>
        <end position="39"/>
    </location>
</feature>
<organism evidence="2 3">
    <name type="scientific">Rhodomicrobium vannielii (strain ATCC 17100 / DSM 162 / LMG 4299 / NCIMB 10020 / ATH 3.1.1)</name>
    <dbReference type="NCBI Taxonomy" id="648757"/>
    <lineage>
        <taxon>Bacteria</taxon>
        <taxon>Pseudomonadati</taxon>
        <taxon>Pseudomonadota</taxon>
        <taxon>Alphaproteobacteria</taxon>
        <taxon>Hyphomicrobiales</taxon>
        <taxon>Hyphomicrobiaceae</taxon>
        <taxon>Rhodomicrobium</taxon>
    </lineage>
</organism>
<protein>
    <submittedName>
        <fullName evidence="2">FixH family protein</fullName>
    </submittedName>
</protein>
<accession>E3HZ80</accession>
<keyword evidence="3" id="KW-1185">Reference proteome</keyword>
<dbReference type="InterPro" id="IPR008620">
    <property type="entry name" value="FixH"/>
</dbReference>
<dbReference type="eggNOG" id="COG5456">
    <property type="taxonomic scope" value="Bacteria"/>
</dbReference>
<dbReference type="STRING" id="648757.Rvan_2922"/>
<dbReference type="AlphaFoldDB" id="E3HZ80"/>
<gene>
    <name evidence="2" type="ordered locus">Rvan_2922</name>
</gene>
<dbReference type="RefSeq" id="WP_013420496.1">
    <property type="nucleotide sequence ID" value="NC_014664.1"/>
</dbReference>
<dbReference type="KEGG" id="rva:Rvan_2922"/>
<sequence>MSTTTTPAGGLTGKHVLLILLGFFGMMSVANAIFVYMAISTKPGEATGASYEAGLRYNQTLAEAQVQAALGWHHKVEIRGERLRVSLTDASGAPVAGLAISGHVERPASSEKSHRVSFREIDAGLYEADLKHADTGKWILAFNAEKSRPGSAPAIYRVKERLWLEPSQQTN</sequence>